<protein>
    <submittedName>
        <fullName evidence="2">DUF4241 domain-containing protein</fullName>
    </submittedName>
</protein>
<dbReference type="Pfam" id="PF14025">
    <property type="entry name" value="DUF4241"/>
    <property type="match status" value="1"/>
</dbReference>
<reference evidence="2 3" key="1">
    <citation type="journal article" date="2019" name="Int. J. Syst. Evol. Microbiol.">
        <title>The Global Catalogue of Microorganisms (GCM) 10K type strain sequencing project: providing services to taxonomists for standard genome sequencing and annotation.</title>
        <authorList>
            <consortium name="The Broad Institute Genomics Platform"/>
            <consortium name="The Broad Institute Genome Sequencing Center for Infectious Disease"/>
            <person name="Wu L."/>
            <person name="Ma J."/>
        </authorList>
    </citation>
    <scope>NUCLEOTIDE SEQUENCE [LARGE SCALE GENOMIC DNA]</scope>
    <source>
        <strain evidence="2 3">JCM 14559</strain>
    </source>
</reference>
<sequence>MTETRLEAHYCDGWDPATRSSVRPLPRAEAERRDAAGEPYAVVFRAPGREQPVAVLHLARAGQYAELHRLDPQGRRTFEIDLRALEPGRLFLRHLTEWRYERPEQPDRATDAWRKVLLLLPDGRGRQTVNDRGDGGGSYQTAADLPVESRWLPDPRFGHWAELLAVGRLGGTGPLPEITEPPLDPAPPQPAGPAEPFGWRPPRPATPPWPEELFTPGATFAHRFRAGTVTVEPPRTITEIALPSGRLAVHDPLHLGRDEPIVIEVPPGSYPVQESRSSFGRPGGNANGANPIGADAIGESYALRVLVSGKPPASWTPAVPPGGDPRLLGDGECFGFGTDSATGSFADADARPSLSARYKQYLTSRVKDGVETFDYSYAKVTDAGTGAGLLGFPLGGDGTVPVWIGRDTDGAVAAVVVPDPFEVYVLEPAVG</sequence>
<evidence type="ECO:0000313" key="3">
    <source>
        <dbReference type="Proteomes" id="UP001500897"/>
    </source>
</evidence>
<dbReference type="RefSeq" id="WP_344553310.1">
    <property type="nucleotide sequence ID" value="NZ_BAAANS010000023.1"/>
</dbReference>
<dbReference type="Proteomes" id="UP001500897">
    <property type="component" value="Unassembled WGS sequence"/>
</dbReference>
<accession>A0ABN2X050</accession>
<gene>
    <name evidence="2" type="ORF">GCM10009759_36570</name>
</gene>
<name>A0ABN2X050_9ACTN</name>
<feature type="region of interest" description="Disordered" evidence="1">
    <location>
        <begin position="172"/>
        <end position="209"/>
    </location>
</feature>
<feature type="compositionally biased region" description="Pro residues" evidence="1">
    <location>
        <begin position="182"/>
        <end position="209"/>
    </location>
</feature>
<feature type="region of interest" description="Disordered" evidence="1">
    <location>
        <begin position="272"/>
        <end position="291"/>
    </location>
</feature>
<comment type="caution">
    <text evidence="2">The sequence shown here is derived from an EMBL/GenBank/DDBJ whole genome shotgun (WGS) entry which is preliminary data.</text>
</comment>
<keyword evidence="3" id="KW-1185">Reference proteome</keyword>
<dbReference type="InterPro" id="IPR025335">
    <property type="entry name" value="DUF4241"/>
</dbReference>
<evidence type="ECO:0000256" key="1">
    <source>
        <dbReference type="SAM" id="MobiDB-lite"/>
    </source>
</evidence>
<proteinExistence type="predicted"/>
<evidence type="ECO:0000313" key="2">
    <source>
        <dbReference type="EMBL" id="GAA2102212.1"/>
    </source>
</evidence>
<dbReference type="EMBL" id="BAAANS010000023">
    <property type="protein sequence ID" value="GAA2102212.1"/>
    <property type="molecule type" value="Genomic_DNA"/>
</dbReference>
<organism evidence="2 3">
    <name type="scientific">Kitasatospora saccharophila</name>
    <dbReference type="NCBI Taxonomy" id="407973"/>
    <lineage>
        <taxon>Bacteria</taxon>
        <taxon>Bacillati</taxon>
        <taxon>Actinomycetota</taxon>
        <taxon>Actinomycetes</taxon>
        <taxon>Kitasatosporales</taxon>
        <taxon>Streptomycetaceae</taxon>
        <taxon>Kitasatospora</taxon>
    </lineage>
</organism>